<dbReference type="InterPro" id="IPR013149">
    <property type="entry name" value="ADH-like_C"/>
</dbReference>
<dbReference type="Gene3D" id="3.40.50.720">
    <property type="entry name" value="NAD(P)-binding Rossmann-like Domain"/>
    <property type="match status" value="1"/>
</dbReference>
<dbReference type="InterPro" id="IPR013154">
    <property type="entry name" value="ADH-like_N"/>
</dbReference>
<dbReference type="Pfam" id="PF08240">
    <property type="entry name" value="ADH_N"/>
    <property type="match status" value="1"/>
</dbReference>
<evidence type="ECO:0000313" key="3">
    <source>
        <dbReference type="Proteomes" id="UP001144471"/>
    </source>
</evidence>
<dbReference type="CDD" id="cd05280">
    <property type="entry name" value="MDR_yhdh_yhfp"/>
    <property type="match status" value="1"/>
</dbReference>
<evidence type="ECO:0000259" key="1">
    <source>
        <dbReference type="SMART" id="SM00829"/>
    </source>
</evidence>
<comment type="caution">
    <text evidence="2">The sequence shown here is derived from an EMBL/GenBank/DDBJ whole genome shotgun (WGS) entry which is preliminary data.</text>
</comment>
<dbReference type="InterPro" id="IPR036291">
    <property type="entry name" value="NAD(P)-bd_dom_sf"/>
</dbReference>
<dbReference type="EMBL" id="BSDY01000012">
    <property type="protein sequence ID" value="GLI57063.1"/>
    <property type="molecule type" value="Genomic_DNA"/>
</dbReference>
<keyword evidence="3" id="KW-1185">Reference proteome</keyword>
<dbReference type="Gene3D" id="3.90.180.10">
    <property type="entry name" value="Medium-chain alcohol dehydrogenases, catalytic domain"/>
    <property type="match status" value="1"/>
</dbReference>
<name>A0A9W6LNX5_9FUSO</name>
<dbReference type="Proteomes" id="UP001144471">
    <property type="component" value="Unassembled WGS sequence"/>
</dbReference>
<dbReference type="PANTHER" id="PTHR43677:SF1">
    <property type="entry name" value="ACRYLYL-COA REDUCTASE ACUI-RELATED"/>
    <property type="match status" value="1"/>
</dbReference>
<dbReference type="SUPFAM" id="SSF50129">
    <property type="entry name" value="GroES-like"/>
    <property type="match status" value="1"/>
</dbReference>
<dbReference type="InterPro" id="IPR020843">
    <property type="entry name" value="ER"/>
</dbReference>
<protein>
    <submittedName>
        <fullName evidence="2">Alcohol dehydrogenase</fullName>
    </submittedName>
</protein>
<dbReference type="InterPro" id="IPR014188">
    <property type="entry name" value="Acrylyl-CoA_reductase_AcuI"/>
</dbReference>
<reference evidence="2" key="1">
    <citation type="submission" date="2022-12" db="EMBL/GenBank/DDBJ databases">
        <title>Reference genome sequencing for broad-spectrum identification of bacterial and archaeal isolates by mass spectrometry.</title>
        <authorList>
            <person name="Sekiguchi Y."/>
            <person name="Tourlousse D.M."/>
        </authorList>
    </citation>
    <scope>NUCLEOTIDE SEQUENCE</scope>
    <source>
        <strain evidence="2">10succ1</strain>
    </source>
</reference>
<dbReference type="AlphaFoldDB" id="A0A9W6LNX5"/>
<dbReference type="GO" id="GO:0043957">
    <property type="term" value="F:acryloyl-CoA reductase (NADPH) activity"/>
    <property type="evidence" value="ECO:0007669"/>
    <property type="project" value="TreeGrafter"/>
</dbReference>
<proteinExistence type="predicted"/>
<evidence type="ECO:0000313" key="2">
    <source>
        <dbReference type="EMBL" id="GLI57063.1"/>
    </source>
</evidence>
<feature type="domain" description="Enoyl reductase (ER)" evidence="1">
    <location>
        <begin position="13"/>
        <end position="325"/>
    </location>
</feature>
<organism evidence="2 3">
    <name type="scientific">Propionigenium maris DSM 9537</name>
    <dbReference type="NCBI Taxonomy" id="1123000"/>
    <lineage>
        <taxon>Bacteria</taxon>
        <taxon>Fusobacteriati</taxon>
        <taxon>Fusobacteriota</taxon>
        <taxon>Fusobacteriia</taxon>
        <taxon>Fusobacteriales</taxon>
        <taxon>Fusobacteriaceae</taxon>
        <taxon>Propionigenium</taxon>
    </lineage>
</organism>
<dbReference type="SMART" id="SM00829">
    <property type="entry name" value="PKS_ER"/>
    <property type="match status" value="1"/>
</dbReference>
<dbReference type="NCBIfam" id="TIGR02823">
    <property type="entry name" value="oxido_YhdH"/>
    <property type="match status" value="1"/>
</dbReference>
<dbReference type="PANTHER" id="PTHR43677">
    <property type="entry name" value="SHORT-CHAIN DEHYDROGENASE/REDUCTASE"/>
    <property type="match status" value="1"/>
</dbReference>
<dbReference type="Pfam" id="PF00107">
    <property type="entry name" value="ADH_zinc_N"/>
    <property type="match status" value="1"/>
</dbReference>
<accession>A0A9W6LNX5</accession>
<gene>
    <name evidence="2" type="ORF">PM10SUCC1_25770</name>
</gene>
<dbReference type="RefSeq" id="WP_281836512.1">
    <property type="nucleotide sequence ID" value="NZ_BSDY01000012.1"/>
</dbReference>
<dbReference type="InterPro" id="IPR011032">
    <property type="entry name" value="GroES-like_sf"/>
</dbReference>
<sequence length="327" mass="35202">MKFKAVRVFEEEGRFIPRIIERSMEDLPAGDVVIRVAYSSLNYKDALSCTGNRGVTREYPHTPGIDASGVVVESTDSQIQVGEEVIVTGYDLGMNTDGGFGEYIRVPASWVVRKPEGISLKEAMIYGTAGFTAALSVYELVEVVKPEAGPVLVIGAAGGVGSHSVKFLVKLGYEVVGVVGSEAEREFVLSLGARDTISREEADDKSGKPMLKQLWAGVVDTVGGNPLSIGIRSTKYGGVVTTCGNVAGGGIPEMNVYPFILRGVRLIGIDSVKCPVGKRVDVWKRLSDSWKGENLDRGVLEVGIEEILEKVKKMLNSELVGRVLLKH</sequence>
<dbReference type="InterPro" id="IPR051397">
    <property type="entry name" value="Zn-ADH-like_protein"/>
</dbReference>
<dbReference type="SUPFAM" id="SSF51735">
    <property type="entry name" value="NAD(P)-binding Rossmann-fold domains"/>
    <property type="match status" value="1"/>
</dbReference>